<dbReference type="AlphaFoldDB" id="C6LE26"/>
<protein>
    <submittedName>
        <fullName evidence="1">Uncharacterized protein</fullName>
    </submittedName>
</protein>
<evidence type="ECO:0000313" key="2">
    <source>
        <dbReference type="Proteomes" id="UP000005561"/>
    </source>
</evidence>
<dbReference type="EMBL" id="ACCL02000007">
    <property type="protein sequence ID" value="EET61230.1"/>
    <property type="molecule type" value="Genomic_DNA"/>
</dbReference>
<name>C6LE26_9FIRM</name>
<gene>
    <name evidence="1" type="ORF">BRYFOR_06875</name>
</gene>
<accession>C6LE26</accession>
<evidence type="ECO:0000313" key="1">
    <source>
        <dbReference type="EMBL" id="EET61230.1"/>
    </source>
</evidence>
<proteinExistence type="predicted"/>
<sequence>MNRGRTEIFTAPADKICRCRKHLEDIMYVNFRPAMALGKGRLLFVEAGLMQTRRTPRRLHLMFLV</sequence>
<organism evidence="1 2">
    <name type="scientific">Marvinbryantia formatexigens DSM 14469</name>
    <dbReference type="NCBI Taxonomy" id="478749"/>
    <lineage>
        <taxon>Bacteria</taxon>
        <taxon>Bacillati</taxon>
        <taxon>Bacillota</taxon>
        <taxon>Clostridia</taxon>
        <taxon>Lachnospirales</taxon>
        <taxon>Lachnospiraceae</taxon>
        <taxon>Marvinbryantia</taxon>
    </lineage>
</organism>
<dbReference type="Proteomes" id="UP000005561">
    <property type="component" value="Unassembled WGS sequence"/>
</dbReference>
<keyword evidence="2" id="KW-1185">Reference proteome</keyword>
<reference evidence="1" key="1">
    <citation type="submission" date="2009-07" db="EMBL/GenBank/DDBJ databases">
        <authorList>
            <person name="Weinstock G."/>
            <person name="Sodergren E."/>
            <person name="Clifton S."/>
            <person name="Fulton L."/>
            <person name="Fulton B."/>
            <person name="Courtney L."/>
            <person name="Fronick C."/>
            <person name="Harrison M."/>
            <person name="Strong C."/>
            <person name="Farmer C."/>
            <person name="Delahaunty K."/>
            <person name="Markovic C."/>
            <person name="Hall O."/>
            <person name="Minx P."/>
            <person name="Tomlinson C."/>
            <person name="Mitreva M."/>
            <person name="Nelson J."/>
            <person name="Hou S."/>
            <person name="Wollam A."/>
            <person name="Pepin K.H."/>
            <person name="Johnson M."/>
            <person name="Bhonagiri V."/>
            <person name="Nash W.E."/>
            <person name="Warren W."/>
            <person name="Chinwalla A."/>
            <person name="Mardis E.R."/>
            <person name="Wilson R.K."/>
        </authorList>
    </citation>
    <scope>NUCLEOTIDE SEQUENCE [LARGE SCALE GENOMIC DNA]</scope>
    <source>
        <strain evidence="1">DSM 14469</strain>
    </source>
</reference>
<comment type="caution">
    <text evidence="1">The sequence shown here is derived from an EMBL/GenBank/DDBJ whole genome shotgun (WGS) entry which is preliminary data.</text>
</comment>